<evidence type="ECO:0000313" key="2">
    <source>
        <dbReference type="Proteomes" id="UP000233551"/>
    </source>
</evidence>
<comment type="caution">
    <text evidence="1">The sequence shown here is derived from an EMBL/GenBank/DDBJ whole genome shotgun (WGS) entry which is preliminary data.</text>
</comment>
<keyword evidence="2" id="KW-1185">Reference proteome</keyword>
<evidence type="ECO:0000313" key="1">
    <source>
        <dbReference type="EMBL" id="PKI70031.1"/>
    </source>
</evidence>
<sequence>MNIFGEEDSCYCWIVTGEKSIWQPRLGGGFWLHWPFVASLSSAFRGWGDIDLVVGF</sequence>
<proteinExistence type="predicted"/>
<accession>A0A2I0KNG3</accession>
<gene>
    <name evidence="1" type="ORF">CRG98_009634</name>
</gene>
<dbReference type="AlphaFoldDB" id="A0A2I0KNG3"/>
<reference evidence="1 2" key="1">
    <citation type="submission" date="2017-11" db="EMBL/GenBank/DDBJ databases">
        <title>De-novo sequencing of pomegranate (Punica granatum L.) genome.</title>
        <authorList>
            <person name="Akparov Z."/>
            <person name="Amiraslanov A."/>
            <person name="Hajiyeva S."/>
            <person name="Abbasov M."/>
            <person name="Kaur K."/>
            <person name="Hamwieh A."/>
            <person name="Solovyev V."/>
            <person name="Salamov A."/>
            <person name="Braich B."/>
            <person name="Kosarev P."/>
            <person name="Mahmoud A."/>
            <person name="Hajiyev E."/>
            <person name="Babayeva S."/>
            <person name="Izzatullayeva V."/>
            <person name="Mammadov A."/>
            <person name="Mammadov A."/>
            <person name="Sharifova S."/>
            <person name="Ojaghi J."/>
            <person name="Eynullazada K."/>
            <person name="Bayramov B."/>
            <person name="Abdulazimova A."/>
            <person name="Shahmuradov I."/>
        </authorList>
    </citation>
    <scope>NUCLEOTIDE SEQUENCE [LARGE SCALE GENOMIC DNA]</scope>
    <source>
        <strain evidence="2">cv. AG2017</strain>
        <tissue evidence="1">Leaf</tissue>
    </source>
</reference>
<dbReference type="Proteomes" id="UP000233551">
    <property type="component" value="Unassembled WGS sequence"/>
</dbReference>
<dbReference type="EMBL" id="PGOL01000477">
    <property type="protein sequence ID" value="PKI70031.1"/>
    <property type="molecule type" value="Genomic_DNA"/>
</dbReference>
<organism evidence="1 2">
    <name type="scientific">Punica granatum</name>
    <name type="common">Pomegranate</name>
    <dbReference type="NCBI Taxonomy" id="22663"/>
    <lineage>
        <taxon>Eukaryota</taxon>
        <taxon>Viridiplantae</taxon>
        <taxon>Streptophyta</taxon>
        <taxon>Embryophyta</taxon>
        <taxon>Tracheophyta</taxon>
        <taxon>Spermatophyta</taxon>
        <taxon>Magnoliopsida</taxon>
        <taxon>eudicotyledons</taxon>
        <taxon>Gunneridae</taxon>
        <taxon>Pentapetalae</taxon>
        <taxon>rosids</taxon>
        <taxon>malvids</taxon>
        <taxon>Myrtales</taxon>
        <taxon>Lythraceae</taxon>
        <taxon>Punica</taxon>
    </lineage>
</organism>
<name>A0A2I0KNG3_PUNGR</name>
<protein>
    <submittedName>
        <fullName evidence="1">Uncharacterized protein</fullName>
    </submittedName>
</protein>